<organism evidence="2 3">
    <name type="scientific">Plasmodium falciparum (isolate Camp / Malaysia)</name>
    <dbReference type="NCBI Taxonomy" id="5835"/>
    <lineage>
        <taxon>Eukaryota</taxon>
        <taxon>Sar</taxon>
        <taxon>Alveolata</taxon>
        <taxon>Apicomplexa</taxon>
        <taxon>Aconoidasida</taxon>
        <taxon>Haemosporida</taxon>
        <taxon>Plasmodiidae</taxon>
        <taxon>Plasmodium</taxon>
        <taxon>Plasmodium (Laverania)</taxon>
    </lineage>
</organism>
<name>A0A024XBK3_PLAFC</name>
<accession>A0A024XBK3</accession>
<dbReference type="Proteomes" id="UP000030694">
    <property type="component" value="Unassembled WGS sequence"/>
</dbReference>
<keyword evidence="1" id="KW-0472">Membrane</keyword>
<keyword evidence="1" id="KW-0812">Transmembrane</keyword>
<feature type="transmembrane region" description="Helical" evidence="1">
    <location>
        <begin position="30"/>
        <end position="48"/>
    </location>
</feature>
<proteinExistence type="predicted"/>
<dbReference type="AlphaFoldDB" id="A0A024XBK3"/>
<protein>
    <submittedName>
        <fullName evidence="2">Uncharacterized protein</fullName>
    </submittedName>
</protein>
<gene>
    <name evidence="2" type="ORF">PFMC_01520</name>
</gene>
<dbReference type="EMBL" id="KI927494">
    <property type="protein sequence ID" value="ETW62578.1"/>
    <property type="molecule type" value="Genomic_DNA"/>
</dbReference>
<reference evidence="2 3" key="2">
    <citation type="submission" date="2013-02" db="EMBL/GenBank/DDBJ databases">
        <title>The Genome Sequence of Plasmodium falciparum CAMP/Malaysia.</title>
        <authorList>
            <consortium name="The Broad Institute Genome Sequencing Platform"/>
            <consortium name="The Broad Institute Genome Sequencing Center for Infectious Disease"/>
            <person name="Neafsey D."/>
            <person name="Cheeseman I."/>
            <person name="Volkman S."/>
            <person name="Adams J."/>
            <person name="Walker B."/>
            <person name="Young S.K."/>
            <person name="Zeng Q."/>
            <person name="Gargeya S."/>
            <person name="Fitzgerald M."/>
            <person name="Haas B."/>
            <person name="Abouelleil A."/>
            <person name="Alvarado L."/>
            <person name="Arachchi H.M."/>
            <person name="Berlin A.M."/>
            <person name="Chapman S.B."/>
            <person name="Dewar J."/>
            <person name="Goldberg J."/>
            <person name="Griggs A."/>
            <person name="Gujja S."/>
            <person name="Hansen M."/>
            <person name="Howarth C."/>
            <person name="Imamovic A."/>
            <person name="Larimer J."/>
            <person name="McCowan C."/>
            <person name="Murphy C."/>
            <person name="Neiman D."/>
            <person name="Pearson M."/>
            <person name="Priest M."/>
            <person name="Roberts A."/>
            <person name="Saif S."/>
            <person name="Shea T."/>
            <person name="Sisk P."/>
            <person name="Sykes S."/>
            <person name="Wortman J."/>
            <person name="Nusbaum C."/>
            <person name="Birren B."/>
        </authorList>
    </citation>
    <scope>NUCLEOTIDE SEQUENCE [LARGE SCALE GENOMIC DNA]</scope>
    <source>
        <strain evidence="2 3">CAMP/Malaysia</strain>
    </source>
</reference>
<reference evidence="2 3" key="1">
    <citation type="submission" date="2013-02" db="EMBL/GenBank/DDBJ databases">
        <title>The Genome Annotation of Plasmodium falciparum CAMP/Malaysia.</title>
        <authorList>
            <consortium name="The Broad Institute Genome Sequencing Platform"/>
            <consortium name="The Broad Institute Genome Sequencing Center for Infectious Disease"/>
            <person name="Neafsey D."/>
            <person name="Hoffman S."/>
            <person name="Volkman S."/>
            <person name="Rosenthal P."/>
            <person name="Walker B."/>
            <person name="Young S.K."/>
            <person name="Zeng Q."/>
            <person name="Gargeya S."/>
            <person name="Fitzgerald M."/>
            <person name="Haas B."/>
            <person name="Abouelleil A."/>
            <person name="Allen A.W."/>
            <person name="Alvarado L."/>
            <person name="Arachchi H.M."/>
            <person name="Berlin A.M."/>
            <person name="Chapman S.B."/>
            <person name="Gainer-Dewar J."/>
            <person name="Goldberg J."/>
            <person name="Griggs A."/>
            <person name="Gujja S."/>
            <person name="Hansen M."/>
            <person name="Howarth C."/>
            <person name="Imamovic A."/>
            <person name="Ireland A."/>
            <person name="Larimer J."/>
            <person name="McCowan C."/>
            <person name="Murphy C."/>
            <person name="Pearson M."/>
            <person name="Poon T.W."/>
            <person name="Priest M."/>
            <person name="Roberts A."/>
            <person name="Saif S."/>
            <person name="Shea T."/>
            <person name="Sisk P."/>
            <person name="Sykes S."/>
            <person name="Wortman J."/>
            <person name="Nusbaum C."/>
            <person name="Birren B."/>
        </authorList>
    </citation>
    <scope>NUCLEOTIDE SEQUENCE [LARGE SCALE GENOMIC DNA]</scope>
    <source>
        <strain evidence="2 3">CAMP/Malaysia</strain>
    </source>
</reference>
<keyword evidence="1" id="KW-1133">Transmembrane helix</keyword>
<sequence>MKNILCAFNIIQKYLYIFFYQDEEKITCSYFSYLFLHLPYLTLMHIYIRIEYSHNLCTCIILKKIRYVYKIYVK</sequence>
<evidence type="ECO:0000313" key="3">
    <source>
        <dbReference type="Proteomes" id="UP000030694"/>
    </source>
</evidence>
<evidence type="ECO:0000313" key="2">
    <source>
        <dbReference type="EMBL" id="ETW62578.1"/>
    </source>
</evidence>
<evidence type="ECO:0000256" key="1">
    <source>
        <dbReference type="SAM" id="Phobius"/>
    </source>
</evidence>